<evidence type="ECO:0000313" key="2">
    <source>
        <dbReference type="EMBL" id="KOA62606.1"/>
    </source>
</evidence>
<accession>A0A0L7CSJ1</accession>
<dbReference type="Pfam" id="PF12728">
    <property type="entry name" value="HTH_17"/>
    <property type="match status" value="1"/>
</dbReference>
<dbReference type="InterPro" id="IPR041657">
    <property type="entry name" value="HTH_17"/>
</dbReference>
<organism evidence="2 3">
    <name type="scientific">Bifidobacterium breve MCC 1114</name>
    <dbReference type="NCBI Taxonomy" id="1365964"/>
    <lineage>
        <taxon>Bacteria</taxon>
        <taxon>Bacillati</taxon>
        <taxon>Actinomycetota</taxon>
        <taxon>Actinomycetes</taxon>
        <taxon>Bifidobacteriales</taxon>
        <taxon>Bifidobacteriaceae</taxon>
        <taxon>Bifidobacterium</taxon>
    </lineage>
</organism>
<dbReference type="AlphaFoldDB" id="A0A0L7CSJ1"/>
<dbReference type="PATRIC" id="fig|1365964.3.peg.2195"/>
<comment type="caution">
    <text evidence="2">The sequence shown here is derived from an EMBL/GenBank/DDBJ whole genome shotgun (WGS) entry which is preliminary data.</text>
</comment>
<sequence length="79" mass="8640">MADETEPAMFDALEKALMPLNSARQLAELSGIGESTLAEWRGTHTGPAYVKSGRRVLYPKEAVLGFMRANLRECKKASA</sequence>
<dbReference type="InterPro" id="IPR009061">
    <property type="entry name" value="DNA-bd_dom_put_sf"/>
</dbReference>
<evidence type="ECO:0000259" key="1">
    <source>
        <dbReference type="Pfam" id="PF12728"/>
    </source>
</evidence>
<dbReference type="SUPFAM" id="SSF46955">
    <property type="entry name" value="Putative DNA-binding domain"/>
    <property type="match status" value="1"/>
</dbReference>
<gene>
    <name evidence="2" type="ORF">BBM1114_10845</name>
</gene>
<protein>
    <recommendedName>
        <fullName evidence="1">Helix-turn-helix domain-containing protein</fullName>
    </recommendedName>
</protein>
<dbReference type="EMBL" id="AVQC01000027">
    <property type="protein sequence ID" value="KOA62606.1"/>
    <property type="molecule type" value="Genomic_DNA"/>
</dbReference>
<dbReference type="RefSeq" id="WP_052790885.1">
    <property type="nucleotide sequence ID" value="NZ_AVQC01000027.1"/>
</dbReference>
<evidence type="ECO:0000313" key="3">
    <source>
        <dbReference type="Proteomes" id="UP000036802"/>
    </source>
</evidence>
<proteinExistence type="predicted"/>
<feature type="domain" description="Helix-turn-helix" evidence="1">
    <location>
        <begin position="23"/>
        <end position="70"/>
    </location>
</feature>
<name>A0A0L7CSJ1_BIFBR</name>
<dbReference type="Proteomes" id="UP000036802">
    <property type="component" value="Unassembled WGS sequence"/>
</dbReference>
<reference evidence="2 3" key="1">
    <citation type="journal article" date="2015" name="Int J Genomics">
        <title>Comparative Genomics Revealed Genetic Diversity and Species/Strain-Level Differences in Carbohydrate Metabolism of Three Probiotic Bifidobacterial Species.</title>
        <authorList>
            <person name="Odamaki T."/>
            <person name="Horigome A."/>
            <person name="Sugahara H."/>
            <person name="Hashikura N."/>
            <person name="Minami J."/>
            <person name="Xiao J.Z."/>
            <person name="Abe F."/>
        </authorList>
    </citation>
    <scope>NUCLEOTIDE SEQUENCE [LARGE SCALE GENOMIC DNA]</scope>
    <source>
        <strain evidence="2 3">MCC 1114</strain>
    </source>
</reference>